<protein>
    <submittedName>
        <fullName evidence="1">Uncharacterized protein</fullName>
    </submittedName>
</protein>
<evidence type="ECO:0000313" key="1">
    <source>
        <dbReference type="EMBL" id="QMW06307.1"/>
    </source>
</evidence>
<proteinExistence type="predicted"/>
<dbReference type="RefSeq" id="WP_182463676.1">
    <property type="nucleotide sequence ID" value="NZ_CP059732.1"/>
</dbReference>
<sequence>MGHLLPAISCIFVFLASCQSALTEPDTSPQDYAHLETGRYVIYDVQENRYSLTSAPNQVNYQLKEVIGQPYTDVTGQTAYRLIRFRRTTETQPWQADSVWSARLVNNEFIRTENGRDFVQLLFPVSNQLSWDGNRLNSLGPSPYTARNVDQFYRVLTKQFEQTVTVLGQNDSTLIAQTKYVAVYARQIGLIYRERINLQFCTASSACIGHNQIDYGTQQIYRIRDYGTQ</sequence>
<organism evidence="1 2">
    <name type="scientific">Spirosoma foliorum</name>
    <dbReference type="NCBI Taxonomy" id="2710596"/>
    <lineage>
        <taxon>Bacteria</taxon>
        <taxon>Pseudomonadati</taxon>
        <taxon>Bacteroidota</taxon>
        <taxon>Cytophagia</taxon>
        <taxon>Cytophagales</taxon>
        <taxon>Cytophagaceae</taxon>
        <taxon>Spirosoma</taxon>
    </lineage>
</organism>
<dbReference type="EMBL" id="CP059732">
    <property type="protein sequence ID" value="QMW06307.1"/>
    <property type="molecule type" value="Genomic_DNA"/>
</dbReference>
<name>A0A7G5H5B5_9BACT</name>
<dbReference type="AlphaFoldDB" id="A0A7G5H5B5"/>
<accession>A0A7G5H5B5</accession>
<evidence type="ECO:0000313" key="2">
    <source>
        <dbReference type="Proteomes" id="UP000515369"/>
    </source>
</evidence>
<gene>
    <name evidence="1" type="ORF">H3H32_16175</name>
</gene>
<dbReference type="Proteomes" id="UP000515369">
    <property type="component" value="Chromosome"/>
</dbReference>
<reference evidence="1 2" key="1">
    <citation type="submission" date="2020-07" db="EMBL/GenBank/DDBJ databases">
        <title>Spirosoma foliorum sp. nov., isolated from the leaves on the Nejang mountain Korea, Republic of.</title>
        <authorList>
            <person name="Ho H."/>
            <person name="Lee Y.-J."/>
            <person name="Nurcahyanto D.-A."/>
            <person name="Kim S.-G."/>
        </authorList>
    </citation>
    <scope>NUCLEOTIDE SEQUENCE [LARGE SCALE GENOMIC DNA]</scope>
    <source>
        <strain evidence="1 2">PL0136</strain>
    </source>
</reference>
<keyword evidence="2" id="KW-1185">Reference proteome</keyword>
<dbReference type="KEGG" id="sfol:H3H32_16175"/>